<evidence type="ECO:0000313" key="2">
    <source>
        <dbReference type="Proteomes" id="UP001597262"/>
    </source>
</evidence>
<organism evidence="1 2">
    <name type="scientific">Paenibacillus puldeungensis</name>
    <dbReference type="NCBI Taxonomy" id="696536"/>
    <lineage>
        <taxon>Bacteria</taxon>
        <taxon>Bacillati</taxon>
        <taxon>Bacillota</taxon>
        <taxon>Bacilli</taxon>
        <taxon>Bacillales</taxon>
        <taxon>Paenibacillaceae</taxon>
        <taxon>Paenibacillus</taxon>
    </lineage>
</organism>
<name>A0ABW3RXL8_9BACL</name>
<proteinExistence type="predicted"/>
<reference evidence="2" key="1">
    <citation type="journal article" date="2019" name="Int. J. Syst. Evol. Microbiol.">
        <title>The Global Catalogue of Microorganisms (GCM) 10K type strain sequencing project: providing services to taxonomists for standard genome sequencing and annotation.</title>
        <authorList>
            <consortium name="The Broad Institute Genomics Platform"/>
            <consortium name="The Broad Institute Genome Sequencing Center for Infectious Disease"/>
            <person name="Wu L."/>
            <person name="Ma J."/>
        </authorList>
    </citation>
    <scope>NUCLEOTIDE SEQUENCE [LARGE SCALE GENOMIC DNA]</scope>
    <source>
        <strain evidence="2">CCUG 59189</strain>
    </source>
</reference>
<dbReference type="Proteomes" id="UP001597262">
    <property type="component" value="Unassembled WGS sequence"/>
</dbReference>
<protein>
    <submittedName>
        <fullName evidence="1">Uncharacterized protein</fullName>
    </submittedName>
</protein>
<dbReference type="RefSeq" id="WP_379319321.1">
    <property type="nucleotide sequence ID" value="NZ_JBHTLM010000006.1"/>
</dbReference>
<comment type="caution">
    <text evidence="1">The sequence shown here is derived from an EMBL/GenBank/DDBJ whole genome shotgun (WGS) entry which is preliminary data.</text>
</comment>
<sequence length="82" mass="9319">MFKYNRKTYIKPVLVCKRCGTKVFELPENLTGSERVVDTIYRSKAIPPQPKAEPEGLTKCATCGLEWWLSNALNGLRVEEDS</sequence>
<dbReference type="EMBL" id="JBHTLM010000006">
    <property type="protein sequence ID" value="MFD1176880.1"/>
    <property type="molecule type" value="Genomic_DNA"/>
</dbReference>
<gene>
    <name evidence="1" type="ORF">ACFQ3W_11290</name>
</gene>
<keyword evidence="2" id="KW-1185">Reference proteome</keyword>
<accession>A0ABW3RXL8</accession>
<evidence type="ECO:0000313" key="1">
    <source>
        <dbReference type="EMBL" id="MFD1176880.1"/>
    </source>
</evidence>